<reference evidence="2 3" key="1">
    <citation type="submission" date="2016-01" db="EMBL/GenBank/DDBJ databases">
        <title>Biosynthesis of antibiotic leucinostatins and their inhibition on Phytophthora in bio-control Purpureocillium lilacinum.</title>
        <authorList>
            <person name="Wang G."/>
            <person name="Liu Z."/>
            <person name="Lin R."/>
            <person name="Li E."/>
            <person name="Mao Z."/>
            <person name="Ling J."/>
            <person name="Yin W."/>
            <person name="Xie B."/>
        </authorList>
    </citation>
    <scope>NUCLEOTIDE SEQUENCE [LARGE SCALE GENOMIC DNA]</scope>
    <source>
        <strain evidence="2">PLBJ-1</strain>
    </source>
</reference>
<feature type="compositionally biased region" description="Polar residues" evidence="1">
    <location>
        <begin position="184"/>
        <end position="193"/>
    </location>
</feature>
<feature type="compositionally biased region" description="Basic and acidic residues" evidence="1">
    <location>
        <begin position="249"/>
        <end position="264"/>
    </location>
</feature>
<proteinExistence type="predicted"/>
<protein>
    <submittedName>
        <fullName evidence="2">Uncharacterized protein</fullName>
    </submittedName>
</protein>
<comment type="caution">
    <text evidence="2">The sequence shown here is derived from an EMBL/GenBank/DDBJ whole genome shotgun (WGS) entry which is preliminary data.</text>
</comment>
<feature type="region of interest" description="Disordered" evidence="1">
    <location>
        <begin position="246"/>
        <end position="279"/>
    </location>
</feature>
<name>A0A179GW56_PURLI</name>
<feature type="compositionally biased region" description="Gly residues" evidence="1">
    <location>
        <begin position="155"/>
        <end position="168"/>
    </location>
</feature>
<dbReference type="AlphaFoldDB" id="A0A179GW56"/>
<sequence length="644" mass="69042">MDPDGRSRAVTNGAATTRGPNSSSGHHPGDGNSQSNDDADISEHSSNAEIPGRPSGQGQSRPTASVPLPRPHTMHNGWEPSNVATAKCDMCHRQRCGVIQKCSDCKLSVCRECAFADRLSNDVRHALDPTTVEWDSRTVPRGRGTGGSRARRSRGGGAPRGSGHGRGQGEAAASATTTPSPQTDLGSHTSNDSWAQNLGRQAASIQVNNDPHNQIMQRKRSHIGPANTPVTQQAQNAAQILATMPNGRQVDRHDSSQKGNKYDDILPDSTLPPLRAVPDPIDCSLPPLTSMYPEMSRNDVAAHQQGVQTQCASASSQQMAPTAFMSPEPAQEDPVHYQAQYGYGETQHHPASHGYQTGYVTAYHGGGESTAASYFPPTISTAQNASNQQYVATGAQYSTASYGYGVPAQSAPEQQHAAAQNQYNPVSYGTQSQYGEQAYVANPAPQSFTGQQYAASQDPYGCVTYASHPPMQEAYSFGSFSQAQQVTQPMNQLAPMEPSFVSTSVPGLHALATLPMMQATPQPWNPQTSSVESVQAQLVQLARGVKHSEHADWPMEFCLRLAVQRSWAATLPTITGTSSVYRALAQFLAATNRAISELNLPETNNSARVWLREEQRRICAPTANPSNRLSLSNYLSNPSRGNAA</sequence>
<feature type="compositionally biased region" description="Polar residues" evidence="1">
    <location>
        <begin position="9"/>
        <end position="36"/>
    </location>
</feature>
<gene>
    <name evidence="2" type="ORF">VFPBJ_04065</name>
</gene>
<organism evidence="2 3">
    <name type="scientific">Purpureocillium lilacinum</name>
    <name type="common">Paecilomyces lilacinus</name>
    <dbReference type="NCBI Taxonomy" id="33203"/>
    <lineage>
        <taxon>Eukaryota</taxon>
        <taxon>Fungi</taxon>
        <taxon>Dikarya</taxon>
        <taxon>Ascomycota</taxon>
        <taxon>Pezizomycotina</taxon>
        <taxon>Sordariomycetes</taxon>
        <taxon>Hypocreomycetidae</taxon>
        <taxon>Hypocreales</taxon>
        <taxon>Ophiocordycipitaceae</taxon>
        <taxon>Purpureocillium</taxon>
    </lineage>
</organism>
<evidence type="ECO:0000256" key="1">
    <source>
        <dbReference type="SAM" id="MobiDB-lite"/>
    </source>
</evidence>
<feature type="compositionally biased region" description="Low complexity" evidence="1">
    <location>
        <begin position="169"/>
        <end position="183"/>
    </location>
</feature>
<dbReference type="Proteomes" id="UP000078240">
    <property type="component" value="Unassembled WGS sequence"/>
</dbReference>
<evidence type="ECO:0000313" key="3">
    <source>
        <dbReference type="Proteomes" id="UP000078240"/>
    </source>
</evidence>
<feature type="region of interest" description="Disordered" evidence="1">
    <location>
        <begin position="134"/>
        <end position="193"/>
    </location>
</feature>
<accession>A0A179GW56</accession>
<dbReference type="EMBL" id="LSBH01000003">
    <property type="protein sequence ID" value="OAQ81481.1"/>
    <property type="molecule type" value="Genomic_DNA"/>
</dbReference>
<evidence type="ECO:0000313" key="2">
    <source>
        <dbReference type="EMBL" id="OAQ81481.1"/>
    </source>
</evidence>
<feature type="region of interest" description="Disordered" evidence="1">
    <location>
        <begin position="1"/>
        <end position="78"/>
    </location>
</feature>